<dbReference type="RefSeq" id="XP_035668304.1">
    <property type="nucleotide sequence ID" value="XM_035812411.1"/>
</dbReference>
<sequence length="212" mass="22590">MTKVGFLPRQWIMLAVLGSFLGYGFPTCEGCLYTKGKEFVLSFLESFENANNQPQLYITSTSDTSVTIEAPADGYTTTVDVSADEKVTVTLPRSSVEMSGSQSDNKAVYVTSDQDINLLAVSGEGLITGAYRVLPISFLGSEYFIPGYSASGQLSEFGVISAYPDTTVTITPTHDVTFDGAAYPAGTAFDVELGEYEGLQVQSAGDLTGVSR</sequence>
<dbReference type="KEGG" id="bfo:118410629"/>
<dbReference type="PANTHER" id="PTHR46534">
    <property type="entry name" value="IGGFC_BINDING DOMAIN-CONTAINING PROTEIN"/>
    <property type="match status" value="1"/>
</dbReference>
<accession>A0A9J7KQF5</accession>
<proteinExistence type="predicted"/>
<dbReference type="Proteomes" id="UP000001554">
    <property type="component" value="Chromosome 2"/>
</dbReference>
<dbReference type="OrthoDB" id="10005154at2759"/>
<reference evidence="2" key="1">
    <citation type="journal article" date="2020" name="Nat. Ecol. Evol.">
        <title>Deeply conserved synteny resolves early events in vertebrate evolution.</title>
        <authorList>
            <person name="Simakov O."/>
            <person name="Marletaz F."/>
            <person name="Yue J.X."/>
            <person name="O'Connell B."/>
            <person name="Jenkins J."/>
            <person name="Brandt A."/>
            <person name="Calef R."/>
            <person name="Tung C.H."/>
            <person name="Huang T.K."/>
            <person name="Schmutz J."/>
            <person name="Satoh N."/>
            <person name="Yu J.K."/>
            <person name="Putnam N.H."/>
            <person name="Green R.E."/>
            <person name="Rokhsar D.S."/>
        </authorList>
    </citation>
    <scope>NUCLEOTIDE SEQUENCE [LARGE SCALE GENOMIC DNA]</scope>
    <source>
        <strain evidence="2">S238N-H82</strain>
    </source>
</reference>
<keyword evidence="2" id="KW-1185">Reference proteome</keyword>
<dbReference type="PANTHER" id="PTHR46534:SF1">
    <property type="entry name" value="IGGFC-BINDING PROTEIN N-TERMINAL DOMAIN-CONTAINING PROTEIN"/>
    <property type="match status" value="1"/>
</dbReference>
<dbReference type="Pfam" id="PF17517">
    <property type="entry name" value="IgGFc_binding"/>
    <property type="match status" value="1"/>
</dbReference>
<dbReference type="AlphaFoldDB" id="A0A9J7KQF5"/>
<reference evidence="3" key="2">
    <citation type="submission" date="2025-08" db="UniProtKB">
        <authorList>
            <consortium name="RefSeq"/>
        </authorList>
    </citation>
    <scope>IDENTIFICATION</scope>
    <source>
        <strain evidence="3">S238N-H82</strain>
        <tissue evidence="3">Testes</tissue>
    </source>
</reference>
<feature type="domain" description="IgGFc-binding protein N-terminal" evidence="1">
    <location>
        <begin position="130"/>
        <end position="210"/>
    </location>
</feature>
<name>A0A9J7KQF5_BRAFL</name>
<dbReference type="InterPro" id="IPR035234">
    <property type="entry name" value="IgGFc-bd_N"/>
</dbReference>
<dbReference type="GeneID" id="118410629"/>
<evidence type="ECO:0000313" key="2">
    <source>
        <dbReference type="Proteomes" id="UP000001554"/>
    </source>
</evidence>
<organism evidence="2 3">
    <name type="scientific">Branchiostoma floridae</name>
    <name type="common">Florida lancelet</name>
    <name type="synonym">Amphioxus</name>
    <dbReference type="NCBI Taxonomy" id="7739"/>
    <lineage>
        <taxon>Eukaryota</taxon>
        <taxon>Metazoa</taxon>
        <taxon>Chordata</taxon>
        <taxon>Cephalochordata</taxon>
        <taxon>Leptocardii</taxon>
        <taxon>Amphioxiformes</taxon>
        <taxon>Branchiostomatidae</taxon>
        <taxon>Branchiostoma</taxon>
    </lineage>
</organism>
<gene>
    <name evidence="3" type="primary">LOC118410629</name>
</gene>
<evidence type="ECO:0000313" key="3">
    <source>
        <dbReference type="RefSeq" id="XP_035668304.1"/>
    </source>
</evidence>
<dbReference type="OMA" id="QWIMLAV"/>
<protein>
    <submittedName>
        <fullName evidence="3">Uncharacterized protein LOC118410629</fullName>
    </submittedName>
</protein>
<evidence type="ECO:0000259" key="1">
    <source>
        <dbReference type="Pfam" id="PF17517"/>
    </source>
</evidence>